<dbReference type="PANTHER" id="PTHR16222">
    <property type="entry name" value="ADP-RIBOSYLGLYCOHYDROLASE"/>
    <property type="match status" value="1"/>
</dbReference>
<dbReference type="Gene3D" id="1.10.3210.10">
    <property type="entry name" value="Hypothetical protein af1432"/>
    <property type="match status" value="1"/>
</dbReference>
<dbReference type="OrthoDB" id="9798107at2"/>
<feature type="binding site" evidence="3">
    <location>
        <position position="58"/>
    </location>
    <ligand>
        <name>Mg(2+)</name>
        <dbReference type="ChEBI" id="CHEBI:18420"/>
        <label>1</label>
    </ligand>
</feature>
<accession>A0A317ZP59</accession>
<dbReference type="InterPro" id="IPR050792">
    <property type="entry name" value="ADP-ribosylglycohydrolase"/>
</dbReference>
<feature type="binding site" evidence="3">
    <location>
        <position position="57"/>
    </location>
    <ligand>
        <name>Mg(2+)</name>
        <dbReference type="ChEBI" id="CHEBI:18420"/>
        <label>1</label>
    </ligand>
</feature>
<dbReference type="SUPFAM" id="SSF101478">
    <property type="entry name" value="ADP-ribosylglycohydrolase"/>
    <property type="match status" value="1"/>
</dbReference>
<evidence type="ECO:0008006" key="7">
    <source>
        <dbReference type="Google" id="ProtNLM"/>
    </source>
</evidence>
<evidence type="ECO:0000256" key="2">
    <source>
        <dbReference type="ARBA" id="ARBA00022801"/>
    </source>
</evidence>
<dbReference type="GO" id="GO:0016787">
    <property type="term" value="F:hydrolase activity"/>
    <property type="evidence" value="ECO:0007669"/>
    <property type="project" value="UniProtKB-KW"/>
</dbReference>
<dbReference type="SUPFAM" id="SSF109604">
    <property type="entry name" value="HD-domain/PDEase-like"/>
    <property type="match status" value="1"/>
</dbReference>
<keyword evidence="2" id="KW-0378">Hydrolase</keyword>
<reference evidence="5 6" key="1">
    <citation type="submission" date="2018-05" db="EMBL/GenBank/DDBJ databases">
        <title>Genetic diversity of glacier-inhabiting Cryobacterium bacteria in China and description of Cryobacterium mengkeensis sp. nov. and Arthrobacter glacialis sp. nov.</title>
        <authorList>
            <person name="Liu Q."/>
            <person name="Xin Y.-H."/>
        </authorList>
    </citation>
    <scope>NUCLEOTIDE SEQUENCE [LARGE SCALE GENOMIC DNA]</scope>
    <source>
        <strain evidence="5 6">SK-1</strain>
    </source>
</reference>
<evidence type="ECO:0000313" key="5">
    <source>
        <dbReference type="EMBL" id="PXA68271.1"/>
    </source>
</evidence>
<feature type="binding site" evidence="3">
    <location>
        <position position="265"/>
    </location>
    <ligand>
        <name>Mg(2+)</name>
        <dbReference type="ChEBI" id="CHEBI:18420"/>
        <label>1</label>
    </ligand>
</feature>
<keyword evidence="3" id="KW-0479">Metal-binding</keyword>
<proteinExistence type="inferred from homology"/>
<dbReference type="GO" id="GO:0046872">
    <property type="term" value="F:metal ion binding"/>
    <property type="evidence" value="ECO:0007669"/>
    <property type="project" value="UniProtKB-KW"/>
</dbReference>
<feature type="binding site" evidence="3">
    <location>
        <position position="56"/>
    </location>
    <ligand>
        <name>Mg(2+)</name>
        <dbReference type="ChEBI" id="CHEBI:18420"/>
        <label>1</label>
    </ligand>
</feature>
<dbReference type="InterPro" id="IPR036705">
    <property type="entry name" value="Ribosyl_crysJ1_sf"/>
</dbReference>
<dbReference type="Pfam" id="PF03747">
    <property type="entry name" value="ADP_ribosyl_GH"/>
    <property type="match status" value="1"/>
</dbReference>
<gene>
    <name evidence="5" type="ORF">CTB96_16760</name>
</gene>
<protein>
    <recommendedName>
        <fullName evidence="7">Ribosylglycohydrolase</fullName>
    </recommendedName>
</protein>
<keyword evidence="6" id="KW-1185">Reference proteome</keyword>
<comment type="similarity">
    <text evidence="1">Belongs to the ADP-ribosylglycohydrolase family.</text>
</comment>
<comment type="caution">
    <text evidence="5">The sequence shown here is derived from an EMBL/GenBank/DDBJ whole genome shotgun (WGS) entry which is preliminary data.</text>
</comment>
<evidence type="ECO:0000313" key="6">
    <source>
        <dbReference type="Proteomes" id="UP000246722"/>
    </source>
</evidence>
<evidence type="ECO:0000256" key="4">
    <source>
        <dbReference type="SAM" id="MobiDB-lite"/>
    </source>
</evidence>
<feature type="region of interest" description="Disordered" evidence="4">
    <location>
        <begin position="315"/>
        <end position="340"/>
    </location>
</feature>
<dbReference type="RefSeq" id="WP_110127940.1">
    <property type="nucleotide sequence ID" value="NZ_QHLY01000012.1"/>
</dbReference>
<evidence type="ECO:0000256" key="1">
    <source>
        <dbReference type="ARBA" id="ARBA00010702"/>
    </source>
</evidence>
<evidence type="ECO:0000256" key="3">
    <source>
        <dbReference type="PIRSR" id="PIRSR605502-1"/>
    </source>
</evidence>
<organism evidence="5 6">
    <name type="scientific">Cryobacterium arcticum</name>
    <dbReference type="NCBI Taxonomy" id="670052"/>
    <lineage>
        <taxon>Bacteria</taxon>
        <taxon>Bacillati</taxon>
        <taxon>Actinomycetota</taxon>
        <taxon>Actinomycetes</taxon>
        <taxon>Micrococcales</taxon>
        <taxon>Microbacteriaceae</taxon>
        <taxon>Cryobacterium</taxon>
    </lineage>
</organism>
<feature type="binding site" evidence="3">
    <location>
        <position position="263"/>
    </location>
    <ligand>
        <name>Mg(2+)</name>
        <dbReference type="ChEBI" id="CHEBI:18420"/>
        <label>1</label>
    </ligand>
</feature>
<feature type="binding site" evidence="3">
    <location>
        <position position="266"/>
    </location>
    <ligand>
        <name>Mg(2+)</name>
        <dbReference type="ChEBI" id="CHEBI:18420"/>
        <label>1</label>
    </ligand>
</feature>
<dbReference type="Proteomes" id="UP000246722">
    <property type="component" value="Unassembled WGS sequence"/>
</dbReference>
<comment type="cofactor">
    <cofactor evidence="3">
        <name>Mg(2+)</name>
        <dbReference type="ChEBI" id="CHEBI:18420"/>
    </cofactor>
    <text evidence="3">Binds 2 magnesium ions per subunit.</text>
</comment>
<dbReference type="AlphaFoldDB" id="A0A317ZP59"/>
<name>A0A317ZP59_9MICO</name>
<dbReference type="PANTHER" id="PTHR16222:SF24">
    <property type="entry name" value="ADP-RIBOSYLHYDROLASE ARH3"/>
    <property type="match status" value="1"/>
</dbReference>
<keyword evidence="3" id="KW-0460">Magnesium</keyword>
<dbReference type="EMBL" id="QHLY01000012">
    <property type="protein sequence ID" value="PXA68271.1"/>
    <property type="molecule type" value="Genomic_DNA"/>
</dbReference>
<dbReference type="Gene3D" id="1.10.4080.10">
    <property type="entry name" value="ADP-ribosylation/Crystallin J1"/>
    <property type="match status" value="1"/>
</dbReference>
<dbReference type="InterPro" id="IPR005502">
    <property type="entry name" value="Ribosyl_crysJ1"/>
</dbReference>
<sequence length="486" mass="50413">MTLTTAQTDRAAGVLLGLACGDALGAGYEFGPPLPDGAAVTMKGGGQFDWAPGEWTDDTSMAVPIARAVAAGRDLADERVLDDIVAEWVGWARTAKDVGIQLRAVLGSAVPTAAGVRISAQKHHDLNGRSAGNGSLMRTAPVALAYLDDPDGLAVAARAISDLTHVEADAGDACVLWCLAVRHAVLAGELDVRVALGALPVERRERWSGLIDEAEAHPPAYFDRNGWVVQALQAAWSAIRSAPETDASQLQLALESAVRGGRDTDTVAAIAGGLVGARWGESAVPGEWVRIVHGWPGLSGVELGELGRQAVSVGQDVAGSRQARPADGDGSRQARPSGGAGSLEAAIELATAAHAGQVDKLGVEYIQHPLGVLARVDGVDEKIVAVLHDVVEDTSVTLDDLRAQGFAEHIVLAVDAVTKRAGEPLAESMARVAADPLAMTVKFADLAHNANPARQAALPAETRVRLTAKYEESARLLGTSLAAILD</sequence>